<dbReference type="EMBL" id="CP104213">
    <property type="protein sequence ID" value="UWX63807.1"/>
    <property type="molecule type" value="Genomic_DNA"/>
</dbReference>
<dbReference type="Gene3D" id="1.10.287.1080">
    <property type="entry name" value="MazG-like"/>
    <property type="match status" value="1"/>
</dbReference>
<dbReference type="InterPro" id="IPR048015">
    <property type="entry name" value="NTP-PPase_MazG-like_N"/>
</dbReference>
<keyword evidence="3" id="KW-1185">Reference proteome</keyword>
<dbReference type="PANTHER" id="PTHR30522">
    <property type="entry name" value="NUCLEOSIDE TRIPHOSPHATE PYROPHOSPHOHYDROLASE"/>
    <property type="match status" value="1"/>
</dbReference>
<dbReference type="SUPFAM" id="SSF101386">
    <property type="entry name" value="all-alpha NTP pyrophosphatases"/>
    <property type="match status" value="1"/>
</dbReference>
<reference evidence="2" key="1">
    <citation type="submission" date="2022-09" db="EMBL/GenBank/DDBJ databases">
        <title>genome sequence of Deinococcus rubellus.</title>
        <authorList>
            <person name="Srinivasan S."/>
        </authorList>
    </citation>
    <scope>NUCLEOTIDE SEQUENCE</scope>
    <source>
        <strain evidence="2">Ant6</strain>
    </source>
</reference>
<dbReference type="NCBIfam" id="NF008986">
    <property type="entry name" value="PRK12333.1"/>
    <property type="match status" value="1"/>
</dbReference>
<name>A0ABY5YI76_9DEIO</name>
<evidence type="ECO:0000313" key="2">
    <source>
        <dbReference type="EMBL" id="UWX63807.1"/>
    </source>
</evidence>
<evidence type="ECO:0000313" key="3">
    <source>
        <dbReference type="Proteomes" id="UP001060261"/>
    </source>
</evidence>
<dbReference type="RefSeq" id="WP_260560087.1">
    <property type="nucleotide sequence ID" value="NZ_BAABEC010000026.1"/>
</dbReference>
<dbReference type="PANTHER" id="PTHR30522:SF0">
    <property type="entry name" value="NUCLEOSIDE TRIPHOSPHATE PYROPHOSPHOHYDROLASE"/>
    <property type="match status" value="1"/>
</dbReference>
<dbReference type="InterPro" id="IPR011551">
    <property type="entry name" value="NTP_PyrPHydrolase_MazG"/>
</dbReference>
<dbReference type="CDD" id="cd11528">
    <property type="entry name" value="NTP-PPase_MazG_Nterm"/>
    <property type="match status" value="1"/>
</dbReference>
<proteinExistence type="predicted"/>
<feature type="domain" description="NTP pyrophosphohydrolase MazG-like" evidence="1">
    <location>
        <begin position="23"/>
        <end position="96"/>
    </location>
</feature>
<evidence type="ECO:0000259" key="1">
    <source>
        <dbReference type="Pfam" id="PF03819"/>
    </source>
</evidence>
<accession>A0ABY5YI76</accession>
<organism evidence="2 3">
    <name type="scientific">Deinococcus rubellus</name>
    <dbReference type="NCBI Taxonomy" id="1889240"/>
    <lineage>
        <taxon>Bacteria</taxon>
        <taxon>Thermotogati</taxon>
        <taxon>Deinococcota</taxon>
        <taxon>Deinococci</taxon>
        <taxon>Deinococcales</taxon>
        <taxon>Deinococcaceae</taxon>
        <taxon>Deinococcus</taxon>
    </lineage>
</organism>
<dbReference type="InterPro" id="IPR004518">
    <property type="entry name" value="MazG-like_dom"/>
</dbReference>
<protein>
    <submittedName>
        <fullName evidence="2">MazG family protein</fullName>
    </submittedName>
</protein>
<dbReference type="Proteomes" id="UP001060261">
    <property type="component" value="Chromosome"/>
</dbReference>
<dbReference type="Pfam" id="PF03819">
    <property type="entry name" value="MazG"/>
    <property type="match status" value="1"/>
</dbReference>
<dbReference type="NCBIfam" id="TIGR00444">
    <property type="entry name" value="mazG"/>
    <property type="match status" value="1"/>
</dbReference>
<gene>
    <name evidence="2" type="ORF">N0D28_13895</name>
</gene>
<sequence length="216" mass="23190">MLELLKTMRRLRAPDGCPWDQEQTHASLRPYLLEEAAEAADAISAGDLGELRGELGDVLLQVAFHSVIAEAAGEFSYQDVEQGIVDKLVRRHPHVFGDVQVSDSEEVVSNWQSIKAQEQGGRPRSAADKVPRALGALAREAQAQKLGQRSKDPARTQLRQALDEAPGTEAGVAALLAAAVAWARGLGIDPEVALRAHTDAQLRSLDAVTDEACTGE</sequence>